<accession>A0A7G9WIB7</accession>
<keyword evidence="2" id="KW-0238">DNA-binding</keyword>
<protein>
    <submittedName>
        <fullName evidence="5">MarR family transcriptional regulator</fullName>
    </submittedName>
</protein>
<sequence length="146" mass="16944">MPTNLDESIGLQTNRMQKKLLRYLNRSLESYNITLEQWVVLSTLAEQENINQKTLSLKSGKDPASLLRILDILERKYLVKRGVDKLDRRAFLLQITAQGKSLVENVAPFIEEKFKEITADIPNDKVTIFKQVLKKMDDNLEFLLNH</sequence>
<dbReference type="InterPro" id="IPR039422">
    <property type="entry name" value="MarR/SlyA-like"/>
</dbReference>
<dbReference type="KEGG" id="caml:H6X83_01895"/>
<evidence type="ECO:0000259" key="4">
    <source>
        <dbReference type="PROSITE" id="PS50995"/>
    </source>
</evidence>
<gene>
    <name evidence="5" type="ORF">H6X83_01895</name>
</gene>
<dbReference type="Proteomes" id="UP000516046">
    <property type="component" value="Chromosome"/>
</dbReference>
<dbReference type="GO" id="GO:0003700">
    <property type="term" value="F:DNA-binding transcription factor activity"/>
    <property type="evidence" value="ECO:0007669"/>
    <property type="project" value="InterPro"/>
</dbReference>
<dbReference type="Pfam" id="PF01047">
    <property type="entry name" value="MarR"/>
    <property type="match status" value="1"/>
</dbReference>
<organism evidence="5 6">
    <name type="scientific">Caproicibacterium amylolyticum</name>
    <dbReference type="NCBI Taxonomy" id="2766537"/>
    <lineage>
        <taxon>Bacteria</taxon>
        <taxon>Bacillati</taxon>
        <taxon>Bacillota</taxon>
        <taxon>Clostridia</taxon>
        <taxon>Eubacteriales</taxon>
        <taxon>Oscillospiraceae</taxon>
        <taxon>Caproicibacterium</taxon>
    </lineage>
</organism>
<dbReference type="PROSITE" id="PS50995">
    <property type="entry name" value="HTH_MARR_2"/>
    <property type="match status" value="1"/>
</dbReference>
<dbReference type="AlphaFoldDB" id="A0A7G9WIB7"/>
<reference evidence="5 6" key="1">
    <citation type="submission" date="2020-08" db="EMBL/GenBank/DDBJ databases">
        <authorList>
            <person name="Ren C."/>
            <person name="Gu Y."/>
            <person name="Xu Y."/>
        </authorList>
    </citation>
    <scope>NUCLEOTIDE SEQUENCE [LARGE SCALE GENOMIC DNA]</scope>
    <source>
        <strain evidence="5 6">LBM18003</strain>
    </source>
</reference>
<keyword evidence="3" id="KW-0804">Transcription</keyword>
<feature type="domain" description="HTH marR-type" evidence="4">
    <location>
        <begin position="6"/>
        <end position="138"/>
    </location>
</feature>
<dbReference type="PANTHER" id="PTHR33164:SF64">
    <property type="entry name" value="TRANSCRIPTIONAL REGULATOR SLYA"/>
    <property type="match status" value="1"/>
</dbReference>
<keyword evidence="1" id="KW-0805">Transcription regulation</keyword>
<name>A0A7G9WIB7_9FIRM</name>
<proteinExistence type="predicted"/>
<dbReference type="GO" id="GO:0003677">
    <property type="term" value="F:DNA binding"/>
    <property type="evidence" value="ECO:0007669"/>
    <property type="project" value="UniProtKB-KW"/>
</dbReference>
<dbReference type="SUPFAM" id="SSF46785">
    <property type="entry name" value="Winged helix' DNA-binding domain"/>
    <property type="match status" value="1"/>
</dbReference>
<evidence type="ECO:0000256" key="2">
    <source>
        <dbReference type="ARBA" id="ARBA00023125"/>
    </source>
</evidence>
<dbReference type="InterPro" id="IPR036390">
    <property type="entry name" value="WH_DNA-bd_sf"/>
</dbReference>
<dbReference type="PRINTS" id="PR00598">
    <property type="entry name" value="HTHMARR"/>
</dbReference>
<dbReference type="InterPro" id="IPR036388">
    <property type="entry name" value="WH-like_DNA-bd_sf"/>
</dbReference>
<dbReference type="RefSeq" id="WP_212507492.1">
    <property type="nucleotide sequence ID" value="NZ_CP060696.1"/>
</dbReference>
<dbReference type="PANTHER" id="PTHR33164">
    <property type="entry name" value="TRANSCRIPTIONAL REGULATOR, MARR FAMILY"/>
    <property type="match status" value="1"/>
</dbReference>
<dbReference type="GO" id="GO:0006950">
    <property type="term" value="P:response to stress"/>
    <property type="evidence" value="ECO:0007669"/>
    <property type="project" value="TreeGrafter"/>
</dbReference>
<keyword evidence="6" id="KW-1185">Reference proteome</keyword>
<dbReference type="EMBL" id="CP060696">
    <property type="protein sequence ID" value="QNO18429.1"/>
    <property type="molecule type" value="Genomic_DNA"/>
</dbReference>
<evidence type="ECO:0000256" key="3">
    <source>
        <dbReference type="ARBA" id="ARBA00023163"/>
    </source>
</evidence>
<evidence type="ECO:0000256" key="1">
    <source>
        <dbReference type="ARBA" id="ARBA00023015"/>
    </source>
</evidence>
<evidence type="ECO:0000313" key="5">
    <source>
        <dbReference type="EMBL" id="QNO18429.1"/>
    </source>
</evidence>
<evidence type="ECO:0000313" key="6">
    <source>
        <dbReference type="Proteomes" id="UP000516046"/>
    </source>
</evidence>
<dbReference type="SMART" id="SM00347">
    <property type="entry name" value="HTH_MARR"/>
    <property type="match status" value="1"/>
</dbReference>
<dbReference type="InterPro" id="IPR000835">
    <property type="entry name" value="HTH_MarR-typ"/>
</dbReference>
<dbReference type="Gene3D" id="1.10.10.10">
    <property type="entry name" value="Winged helix-like DNA-binding domain superfamily/Winged helix DNA-binding domain"/>
    <property type="match status" value="1"/>
</dbReference>